<dbReference type="PROSITE" id="PS00409">
    <property type="entry name" value="PROKAR_NTER_METHYL"/>
    <property type="match status" value="1"/>
</dbReference>
<accession>A0A2S8G5E5</accession>
<dbReference type="InterPro" id="IPR011453">
    <property type="entry name" value="DUF1559"/>
</dbReference>
<dbReference type="InterPro" id="IPR045584">
    <property type="entry name" value="Pilin-like"/>
</dbReference>
<keyword evidence="1" id="KW-0812">Transmembrane</keyword>
<dbReference type="EMBL" id="PUHY01000004">
    <property type="protein sequence ID" value="PQO39675.1"/>
    <property type="molecule type" value="Genomic_DNA"/>
</dbReference>
<protein>
    <submittedName>
        <fullName evidence="3">Prepilin-type cleavage/methylation domain-containing protein</fullName>
    </submittedName>
</protein>
<gene>
    <name evidence="3" type="ORF">C5Y83_02700</name>
</gene>
<evidence type="ECO:0000256" key="1">
    <source>
        <dbReference type="SAM" id="Phobius"/>
    </source>
</evidence>
<dbReference type="PANTHER" id="PTHR30093">
    <property type="entry name" value="GENERAL SECRETION PATHWAY PROTEIN G"/>
    <property type="match status" value="1"/>
</dbReference>
<dbReference type="PANTHER" id="PTHR30093:SF2">
    <property type="entry name" value="TYPE II SECRETION SYSTEM PROTEIN H"/>
    <property type="match status" value="1"/>
</dbReference>
<proteinExistence type="predicted"/>
<sequence>MKRTHGFTLVELLVVIAIIGVLVSLLLPAVQQAREAARRMQCSNHMKQLGLAFHNYHDTYGKFMPGGLQASVTYPLGWIPRLFPFFEQGTRYEAMESLAKDYMMTRSPYRSHNQDNPIFGPVPNITCPSSPLGETASDQVVSGNFPYQDQQGGLHYRANGGSIDIEYHPPATSSRPGYSSSGVLYPNSKTRFADMVDGTTNTLLLGELSSTQGWSKSPNMATGFGGIKPWVWGFYRYNDTDWLMIDHKMVQFPINYQGVFETNSTPFGSYHPGGAMFAMSDGSVTFLAETIRLDVLKALATKNNSEVIPDFK</sequence>
<evidence type="ECO:0000313" key="3">
    <source>
        <dbReference type="EMBL" id="PQO39675.1"/>
    </source>
</evidence>
<evidence type="ECO:0000313" key="4">
    <source>
        <dbReference type="Proteomes" id="UP000238322"/>
    </source>
</evidence>
<dbReference type="InterPro" id="IPR012902">
    <property type="entry name" value="N_methyl_site"/>
</dbReference>
<keyword evidence="1" id="KW-1133">Transmembrane helix</keyword>
<dbReference type="OrthoDB" id="246009at2"/>
<dbReference type="Proteomes" id="UP000238322">
    <property type="component" value="Unassembled WGS sequence"/>
</dbReference>
<dbReference type="AlphaFoldDB" id="A0A2S8G5E5"/>
<name>A0A2S8G5E5_9BACT</name>
<dbReference type="RefSeq" id="WP_105328112.1">
    <property type="nucleotide sequence ID" value="NZ_PUHY01000004.1"/>
</dbReference>
<dbReference type="SUPFAM" id="SSF54523">
    <property type="entry name" value="Pili subunits"/>
    <property type="match status" value="1"/>
</dbReference>
<dbReference type="Pfam" id="PF07596">
    <property type="entry name" value="SBP_bac_10"/>
    <property type="match status" value="1"/>
</dbReference>
<dbReference type="Gene3D" id="3.30.700.10">
    <property type="entry name" value="Glycoprotein, Type 4 Pilin"/>
    <property type="match status" value="1"/>
</dbReference>
<evidence type="ECO:0000259" key="2">
    <source>
        <dbReference type="Pfam" id="PF07596"/>
    </source>
</evidence>
<dbReference type="NCBIfam" id="TIGR04294">
    <property type="entry name" value="pre_pil_HX9DG"/>
    <property type="match status" value="1"/>
</dbReference>
<dbReference type="InterPro" id="IPR027558">
    <property type="entry name" value="Pre_pil_HX9DG_C"/>
</dbReference>
<feature type="transmembrane region" description="Helical" evidence="1">
    <location>
        <begin position="12"/>
        <end position="30"/>
    </location>
</feature>
<feature type="domain" description="DUF1559" evidence="2">
    <location>
        <begin position="31"/>
        <end position="291"/>
    </location>
</feature>
<keyword evidence="1" id="KW-0472">Membrane</keyword>
<dbReference type="NCBIfam" id="TIGR02532">
    <property type="entry name" value="IV_pilin_GFxxxE"/>
    <property type="match status" value="1"/>
</dbReference>
<comment type="caution">
    <text evidence="3">The sequence shown here is derived from an EMBL/GenBank/DDBJ whole genome shotgun (WGS) entry which is preliminary data.</text>
</comment>
<reference evidence="3 4" key="1">
    <citation type="submission" date="2018-02" db="EMBL/GenBank/DDBJ databases">
        <title>Comparative genomes isolates from brazilian mangrove.</title>
        <authorList>
            <person name="Araujo J.E."/>
            <person name="Taketani R.G."/>
            <person name="Silva M.C.P."/>
            <person name="Loureco M.V."/>
            <person name="Andreote F.D."/>
        </authorList>
    </citation>
    <scope>NUCLEOTIDE SEQUENCE [LARGE SCALE GENOMIC DNA]</scope>
    <source>
        <strain evidence="3 4">Hex-1 MGV</strain>
    </source>
</reference>
<organism evidence="3 4">
    <name type="scientific">Blastopirellula marina</name>
    <dbReference type="NCBI Taxonomy" id="124"/>
    <lineage>
        <taxon>Bacteria</taxon>
        <taxon>Pseudomonadati</taxon>
        <taxon>Planctomycetota</taxon>
        <taxon>Planctomycetia</taxon>
        <taxon>Pirellulales</taxon>
        <taxon>Pirellulaceae</taxon>
        <taxon>Blastopirellula</taxon>
    </lineage>
</organism>
<dbReference type="Pfam" id="PF07963">
    <property type="entry name" value="N_methyl"/>
    <property type="match status" value="1"/>
</dbReference>